<evidence type="ECO:0000259" key="1">
    <source>
        <dbReference type="Pfam" id="PF25171"/>
    </source>
</evidence>
<evidence type="ECO:0000313" key="2">
    <source>
        <dbReference type="EMBL" id="KHN69540.1"/>
    </source>
</evidence>
<dbReference type="GeneID" id="26261909"/>
<name>A0A0B2UKK4_9MICR</name>
<protein>
    <recommendedName>
        <fullName evidence="1">WDR36/Utp21 N-terminal domain-containing protein</fullName>
    </recommendedName>
</protein>
<dbReference type="InterPro" id="IPR059157">
    <property type="entry name" value="WDR36-Utp21_N"/>
</dbReference>
<gene>
    <name evidence="2" type="ORF">M896_060380</name>
</gene>
<comment type="caution">
    <text evidence="2">The sequence shown here is derived from an EMBL/GenBank/DDBJ whole genome shotgun (WGS) entry which is preliminary data.</text>
</comment>
<feature type="domain" description="WDR36/Utp21 N-terminal" evidence="1">
    <location>
        <begin position="36"/>
        <end position="308"/>
    </location>
</feature>
<evidence type="ECO:0000313" key="3">
    <source>
        <dbReference type="Proteomes" id="UP000031056"/>
    </source>
</evidence>
<reference evidence="2 3" key="1">
    <citation type="journal article" date="2014" name="MBio">
        <title>The Ordospora colligata genome; evolution of extreme reduction in microsporidia and host-to-parasite horizontal gene transfer.</title>
        <authorList>
            <person name="Pombert J.-F."/>
            <person name="Haag K.L."/>
            <person name="Beidas S."/>
            <person name="Ebert D."/>
            <person name="Keeling P.J."/>
        </authorList>
    </citation>
    <scope>NUCLEOTIDE SEQUENCE [LARGE SCALE GENOMIC DNA]</scope>
    <source>
        <strain evidence="2 3">OC4</strain>
    </source>
</reference>
<dbReference type="PANTHER" id="PTHR22840:SF12">
    <property type="entry name" value="WD REPEAT-CONTAINING PROTEIN 36"/>
    <property type="match status" value="1"/>
</dbReference>
<dbReference type="Pfam" id="PF25171">
    <property type="entry name" value="Beta-prop_WDR36-Utp21_1st"/>
    <property type="match status" value="1"/>
</dbReference>
<dbReference type="InterPro" id="IPR015943">
    <property type="entry name" value="WD40/YVTN_repeat-like_dom_sf"/>
</dbReference>
<dbReference type="SUPFAM" id="SSF50978">
    <property type="entry name" value="WD40 repeat-like"/>
    <property type="match status" value="2"/>
</dbReference>
<dbReference type="AlphaFoldDB" id="A0A0B2UKK4"/>
<organism evidence="2 3">
    <name type="scientific">Ordospora colligata OC4</name>
    <dbReference type="NCBI Taxonomy" id="1354746"/>
    <lineage>
        <taxon>Eukaryota</taxon>
        <taxon>Fungi</taxon>
        <taxon>Fungi incertae sedis</taxon>
        <taxon>Microsporidia</taxon>
        <taxon>Ordosporidae</taxon>
        <taxon>Ordospora</taxon>
    </lineage>
</organism>
<dbReference type="GO" id="GO:0034388">
    <property type="term" value="C:Pwp2p-containing subcomplex of 90S preribosome"/>
    <property type="evidence" value="ECO:0007669"/>
    <property type="project" value="TreeGrafter"/>
</dbReference>
<dbReference type="GO" id="GO:0032040">
    <property type="term" value="C:small-subunit processome"/>
    <property type="evidence" value="ECO:0007669"/>
    <property type="project" value="TreeGrafter"/>
</dbReference>
<dbReference type="OrthoDB" id="2190571at2759"/>
<dbReference type="STRING" id="1354746.A0A0B2UKK4"/>
<dbReference type="InParanoid" id="A0A0B2UKK4"/>
<dbReference type="Proteomes" id="UP000031056">
    <property type="component" value="Unassembled WGS sequence"/>
</dbReference>
<dbReference type="HOGENOM" id="CLU_378988_0_0_1"/>
<sequence length="739" mass="84345">MRYSESDLFKKYRVANRITSEHALMVQQVDETVHVVSMTQNGYLIYDANKLNLVFCGPMFYRVDCGYQHNGVVYVCSGNKVYATVRGEIIKTVLLHEGSEKSNKRVKVADEDCNRVVKQMIGFGSIILLLKENELVVTEDLNEMYKIEHEGIAMLFHPHTYVNKVIKVMQGGEMVLFNVMSRKIIYTYTAFGSMISVIEQSSVIDIVGIGLEDGTIHIFNLKSDKMLFSLKMNGRVNEMSFAGNLLVAVSDADMAVFDLDDRRKMMSVKGLTSEGKKNYDADEDAGIRGHNRVISARLIDNKSVVLSTENSISIYEINNYTLELIKRRSVYNGEIVGMEFVNRNTVLLFGPRSIFSTNIYKDEQNFMFKFKGSVEMMDVNHNVVCFGNKQLHALEVNEKRSRLVMKKDMKCLAVYKDFCCFGKDKVFLINLKSKLVHARFCVGEDLVDIAMDLDQIVVATVSGLHFYSMKGEMKSKYECTGIRSIKLVENFVVIRMENRIIFYEDGVSRVFATGEEVTDYGISSDSKWIAILCGNKVLVYDVVTSMHLDVLEMNENAKFVRFSPDIDFLLVVSESNDLIIFSNKMLFLECNKSEDDVVDFTMFKASTDKREEVWKRGRSNLCSDILLIRGLHQPSDVNDELTDITLSVQALEKLMDEEWIKGLCKQEVLKIMNLIMPHMNTAIDITQRILFSILRYKSHLLEPDDISAFNKMFGSVWTDFEESMLKTIGYLTVEAEGLI</sequence>
<dbReference type="RefSeq" id="XP_014563582.1">
    <property type="nucleotide sequence ID" value="XM_014708096.1"/>
</dbReference>
<accession>A0A0B2UKK4</accession>
<dbReference type="Gene3D" id="2.130.10.10">
    <property type="entry name" value="YVTN repeat-like/Quinoprotein amine dehydrogenase"/>
    <property type="match status" value="2"/>
</dbReference>
<dbReference type="GO" id="GO:0006364">
    <property type="term" value="P:rRNA processing"/>
    <property type="evidence" value="ECO:0007669"/>
    <property type="project" value="TreeGrafter"/>
</dbReference>
<dbReference type="VEuPathDB" id="MicrosporidiaDB:M896_060380"/>
<keyword evidence="3" id="KW-1185">Reference proteome</keyword>
<dbReference type="PANTHER" id="PTHR22840">
    <property type="entry name" value="WD REPEAT-CONTAINING PROTEIN 36"/>
    <property type="match status" value="1"/>
</dbReference>
<proteinExistence type="predicted"/>
<dbReference type="EMBL" id="JOKQ01000006">
    <property type="protein sequence ID" value="KHN69540.1"/>
    <property type="molecule type" value="Genomic_DNA"/>
</dbReference>
<dbReference type="InterPro" id="IPR036322">
    <property type="entry name" value="WD40_repeat_dom_sf"/>
</dbReference>